<feature type="region of interest" description="Disordered" evidence="12">
    <location>
        <begin position="407"/>
        <end position="522"/>
    </location>
</feature>
<dbReference type="STRING" id="34690.A0A182TH74"/>
<dbReference type="GO" id="GO:0000462">
    <property type="term" value="P:maturation of SSU-rRNA from tricistronic rRNA transcript (SSU-rRNA, 5.8S rRNA, LSU-rRNA)"/>
    <property type="evidence" value="ECO:0007669"/>
    <property type="project" value="TreeGrafter"/>
</dbReference>
<feature type="compositionally biased region" description="Acidic residues" evidence="12">
    <location>
        <begin position="650"/>
        <end position="665"/>
    </location>
</feature>
<reference evidence="14" key="2">
    <citation type="submission" date="2020-05" db="UniProtKB">
        <authorList>
            <consortium name="EnsemblMetazoa"/>
        </authorList>
    </citation>
    <scope>IDENTIFICATION</scope>
    <source>
        <strain evidence="14">CM1001059</strain>
    </source>
</reference>
<feature type="coiled-coil region" evidence="11">
    <location>
        <begin position="1289"/>
        <end position="1419"/>
    </location>
</feature>
<dbReference type="GO" id="GO:0034511">
    <property type="term" value="F:U3 snoRNA binding"/>
    <property type="evidence" value="ECO:0007669"/>
    <property type="project" value="TreeGrafter"/>
</dbReference>
<keyword evidence="6" id="KW-0067">ATP-binding</keyword>
<dbReference type="PANTHER" id="PTHR12858:SF2">
    <property type="entry name" value="RIBOSOME BIOGENESIS PROTEIN BMS1 HOMOLOG"/>
    <property type="match status" value="1"/>
</dbReference>
<keyword evidence="4" id="KW-0547">Nucleotide-binding</keyword>
<feature type="domain" description="Bms1-type G" evidence="13">
    <location>
        <begin position="78"/>
        <end position="242"/>
    </location>
</feature>
<feature type="compositionally biased region" description="Acidic residues" evidence="12">
    <location>
        <begin position="414"/>
        <end position="442"/>
    </location>
</feature>
<dbReference type="InterPro" id="IPR007034">
    <property type="entry name" value="BMS1_TSR1_C"/>
</dbReference>
<feature type="compositionally biased region" description="Basic and acidic residues" evidence="12">
    <location>
        <begin position="1"/>
        <end position="11"/>
    </location>
</feature>
<feature type="compositionally biased region" description="Acidic residues" evidence="12">
    <location>
        <begin position="565"/>
        <end position="576"/>
    </location>
</feature>
<feature type="compositionally biased region" description="Basic residues" evidence="12">
    <location>
        <begin position="12"/>
        <end position="30"/>
    </location>
</feature>
<keyword evidence="3" id="KW-0597">Phosphoprotein</keyword>
<feature type="region of interest" description="Disordered" evidence="12">
    <location>
        <begin position="1732"/>
        <end position="1751"/>
    </location>
</feature>
<keyword evidence="2" id="KW-0690">Ribosome biogenesis</keyword>
<feature type="compositionally biased region" description="Acidic residues" evidence="12">
    <location>
        <begin position="455"/>
        <end position="490"/>
    </location>
</feature>
<evidence type="ECO:0000256" key="7">
    <source>
        <dbReference type="ARBA" id="ARBA00023134"/>
    </source>
</evidence>
<dbReference type="InterPro" id="IPR037875">
    <property type="entry name" value="Bms1_N"/>
</dbReference>
<keyword evidence="11" id="KW-0175">Coiled coil</keyword>
<feature type="compositionally biased region" description="Acidic residues" evidence="12">
    <location>
        <begin position="688"/>
        <end position="699"/>
    </location>
</feature>
<feature type="region of interest" description="Disordered" evidence="12">
    <location>
        <begin position="1647"/>
        <end position="1710"/>
    </location>
</feature>
<evidence type="ECO:0000256" key="2">
    <source>
        <dbReference type="ARBA" id="ARBA00022517"/>
    </source>
</evidence>
<evidence type="ECO:0000313" key="15">
    <source>
        <dbReference type="Proteomes" id="UP000075902"/>
    </source>
</evidence>
<evidence type="ECO:0000259" key="13">
    <source>
        <dbReference type="PROSITE" id="PS51714"/>
    </source>
</evidence>
<feature type="compositionally biased region" description="Basic and acidic residues" evidence="12">
    <location>
        <begin position="700"/>
        <end position="717"/>
    </location>
</feature>
<dbReference type="SMART" id="SM01362">
    <property type="entry name" value="DUF663"/>
    <property type="match status" value="1"/>
</dbReference>
<dbReference type="PROSITE" id="PS51714">
    <property type="entry name" value="G_BMS1"/>
    <property type="match status" value="1"/>
</dbReference>
<reference evidence="15" key="1">
    <citation type="submission" date="2014-01" db="EMBL/GenBank/DDBJ databases">
        <title>The Genome Sequence of Anopheles melas CM1001059_A (V2).</title>
        <authorList>
            <consortium name="The Broad Institute Genomics Platform"/>
            <person name="Neafsey D.E."/>
            <person name="Besansky N."/>
            <person name="Howell P."/>
            <person name="Walton C."/>
            <person name="Young S.K."/>
            <person name="Zeng Q."/>
            <person name="Gargeya S."/>
            <person name="Fitzgerald M."/>
            <person name="Haas B."/>
            <person name="Abouelleil A."/>
            <person name="Allen A.W."/>
            <person name="Alvarado L."/>
            <person name="Arachchi H.M."/>
            <person name="Berlin A.M."/>
            <person name="Chapman S.B."/>
            <person name="Gainer-Dewar J."/>
            <person name="Goldberg J."/>
            <person name="Griggs A."/>
            <person name="Gujja S."/>
            <person name="Hansen M."/>
            <person name="Howarth C."/>
            <person name="Imamovic A."/>
            <person name="Ireland A."/>
            <person name="Larimer J."/>
            <person name="McCowan C."/>
            <person name="Murphy C."/>
            <person name="Pearson M."/>
            <person name="Poon T.W."/>
            <person name="Priest M."/>
            <person name="Roberts A."/>
            <person name="Saif S."/>
            <person name="Shea T."/>
            <person name="Sisk P."/>
            <person name="Sykes S."/>
            <person name="Wortman J."/>
            <person name="Nusbaum C."/>
            <person name="Birren B."/>
        </authorList>
    </citation>
    <scope>NUCLEOTIDE SEQUENCE [LARGE SCALE GENOMIC DNA]</scope>
    <source>
        <strain evidence="15">CM1001059</strain>
    </source>
</reference>
<proteinExistence type="inferred from homology"/>
<dbReference type="Pfam" id="PF15619">
    <property type="entry name" value="Lebercilin"/>
    <property type="match status" value="1"/>
</dbReference>
<evidence type="ECO:0000256" key="11">
    <source>
        <dbReference type="SAM" id="Coils"/>
    </source>
</evidence>
<dbReference type="GO" id="GO:0005524">
    <property type="term" value="F:ATP binding"/>
    <property type="evidence" value="ECO:0007669"/>
    <property type="project" value="UniProtKB-KW"/>
</dbReference>
<evidence type="ECO:0000256" key="9">
    <source>
        <dbReference type="ARBA" id="ARBA00049117"/>
    </source>
</evidence>
<evidence type="ECO:0000256" key="8">
    <source>
        <dbReference type="ARBA" id="ARBA00023242"/>
    </source>
</evidence>
<evidence type="ECO:0000313" key="14">
    <source>
        <dbReference type="EnsemblMetazoa" id="AMEC002253-PA"/>
    </source>
</evidence>
<evidence type="ECO:0000256" key="6">
    <source>
        <dbReference type="ARBA" id="ARBA00022840"/>
    </source>
</evidence>
<dbReference type="EnsemblMetazoa" id="AMEC002253-RA">
    <property type="protein sequence ID" value="AMEC002253-PA"/>
    <property type="gene ID" value="AMEC002253"/>
</dbReference>
<dbReference type="GO" id="GO:0030686">
    <property type="term" value="C:90S preribosome"/>
    <property type="evidence" value="ECO:0007669"/>
    <property type="project" value="TreeGrafter"/>
</dbReference>
<dbReference type="SUPFAM" id="SSF52540">
    <property type="entry name" value="P-loop containing nucleoside triphosphate hydrolases"/>
    <property type="match status" value="1"/>
</dbReference>
<dbReference type="Pfam" id="PF08142">
    <property type="entry name" value="AARP2CN"/>
    <property type="match status" value="1"/>
</dbReference>
<evidence type="ECO:0000256" key="12">
    <source>
        <dbReference type="SAM" id="MobiDB-lite"/>
    </source>
</evidence>
<sequence>MADDSSHTEAKKAHKKRHSGVKADKKKAKNKPTDRTKNPKAFAITKARSAEKRFRYKEDIITKKQHIPLVDKTPEEPPPVLIAVVGPPKVGKTTLIKNLIKNFTKTSVTTINGPITVVTSKKRRITLLECNNDINSMIDVAKCADLVLLMVDASFGFEMEVFEFLNICQVHGMPKIMGILNHLDVIKNAKALKMQKKVLKHRFWTEVYNGAKLFYLSGLIHGEYLRNEIRNLGRFIAVMKFRPLSWRGAHSYIVADRMEDITNAEEIRLNAKCDRNVVLYGYVRGVPLKKENMVHIAGLGDMPIEELSTLPDPCPLPSGEKKRSLMEKERLLYAPMSGVGGIVYDKDAVYIELSGSHSHRKGVPDSEQQQIVDSFIEKKETFDVAIENQEFRLFSGGAVIKSSDYVDDAKRVEDDESDEDDREEDEDEEEDSGLEDSEDDEAEVGKSARLGWIPEEGEDDGEEREDDDEDDDNENEEDDDSSGEEEDVNDMDTLGRKSRTSGYLSSDDDEQADASGGNTMAWKDGLAARARKDYLERLATNKNLMKIVYGVFSKFHKRQQQQAAEAEEGADSEDDGLLGGIFKSVSQRQAELQKKKSAQDVDECCFFEEYGDGIRDWTSEQNKDLIRNCFVTGKWKASEDAEELLKLDDMSDGDSDVYGDFEDLETGEKHEAPKGANKKPAGGKGEEKAEDGDEDGAEKDDEKSLKRKATRVEEKNMSRAELMAKKMKLKAKFDSEYDNPERDDQHIEGDHQYYEKLKADALRQSELNKKEFANLDEDVRLNIEGHRAGLYVRMCFKNISAEFVEHFDPSYPVLIGGLNMVEENVGYVNCKVKKHRWYKKTLKTGDPLIISLGWRRFQTVPIYAKVEDDFKHRYLKYTPNHVTCSMSFWGPITPQNTGVLAIQTVAYDQKDMRKLGFRVAATGAVSESDKNVEIVKKLKLIGTPDKIFQKTAYIKGMFNSQLEVAKFEGAKIRTVSGIRGQIKKAVPPEGSYRATFEDRIQLSDIVFCRTWFRVSVPKFYAPVTNLLLPADQKSQWVGMKTLGQLKREKNIQFEPKEDSTYSRKIVREKLAFRPLVIPKSLQKALPYKDKPKLGPLKPKKSFESERVAVVMSPHEQKVAKMMNMIKTNYKAKQSKQLRQTRERSKKFKKELVNEKFKKLQRQKDLKKKVFRAISKMDAQNEEKMKKGKNYSMQSMESLYSNSSKFSALHRRKVAARQPGMVLASDSDVRHRVMSARMLRLKQLQNQLEAANMVIAELTKDNRVLKSVQKRQDSALSKYVNSNAELPKLLNSHAEEVRTWQTKYRNLQNQNKELISKLKAKDAHILTITDQNKHLVQLNKDKHLEERERLADRVRYLENRLMEKDNDAKLLSRRIQLDSKNFKAQLQQEMLKQRELAQKLERTQHEVNRLNSVIEIYEKRTPSTLLKNSNFLMKTSKPSSGQQQQPPQPMQQQMIRYGNGSSHKSPYPNFSEPSPVTNLDMSPKVKPNAHEGGEGDKSPTPSPRILQPLSPRDEETPSAHQASSKLRKRHSSRKHKGDAQSDETGTNGKPDGTAEHQYDEGMCSEFNQYALEQEAEFDKAIASELFRLQTEMGPGAAAKLLKGQTVKRYSATTETSYEDDYETDLSPEKSVDHLSEIFEHKAHISELEEQFREAGSSAATTNGYSAGKDNGKGRAVKKRVINSSETNDSDSVESGSRSSAARDLEAMKQEMHQSILKKEALLDTFCDELQHGKEPSKVVAPLPPSLNRPKLDNTKRVQIDPKKKQNLLEVLKAIDGDSFEK</sequence>
<feature type="compositionally biased region" description="Basic and acidic residues" evidence="12">
    <location>
        <begin position="1487"/>
        <end position="1496"/>
    </location>
</feature>
<feature type="region of interest" description="Disordered" evidence="12">
    <location>
        <begin position="1"/>
        <end position="46"/>
    </location>
</feature>
<name>A0A182TH74_9DIPT</name>
<feature type="region of interest" description="Disordered" evidence="12">
    <location>
        <begin position="1606"/>
        <end position="1626"/>
    </location>
</feature>
<keyword evidence="5" id="KW-0378">Hydrolase</keyword>
<feature type="region of interest" description="Disordered" evidence="12">
    <location>
        <begin position="1432"/>
        <end position="1559"/>
    </location>
</feature>
<dbReference type="GO" id="GO:0005525">
    <property type="term" value="F:GTP binding"/>
    <property type="evidence" value="ECO:0007669"/>
    <property type="project" value="UniProtKB-KW"/>
</dbReference>
<dbReference type="Proteomes" id="UP000075902">
    <property type="component" value="Unassembled WGS sequence"/>
</dbReference>
<feature type="compositionally biased region" description="Polar residues" evidence="12">
    <location>
        <begin position="1470"/>
        <end position="1479"/>
    </location>
</feature>
<dbReference type="GO" id="GO:0005654">
    <property type="term" value="C:nucleoplasm"/>
    <property type="evidence" value="ECO:0007669"/>
    <property type="project" value="UniProtKB-ARBA"/>
</dbReference>
<dbReference type="InterPro" id="IPR027417">
    <property type="entry name" value="P-loop_NTPase"/>
</dbReference>
<feature type="region of interest" description="Disordered" evidence="12">
    <location>
        <begin position="558"/>
        <end position="578"/>
    </location>
</feature>
<dbReference type="VEuPathDB" id="VectorBase:AMEC002253"/>
<organism evidence="14 15">
    <name type="scientific">Anopheles melas</name>
    <dbReference type="NCBI Taxonomy" id="34690"/>
    <lineage>
        <taxon>Eukaryota</taxon>
        <taxon>Metazoa</taxon>
        <taxon>Ecdysozoa</taxon>
        <taxon>Arthropoda</taxon>
        <taxon>Hexapoda</taxon>
        <taxon>Insecta</taxon>
        <taxon>Pterygota</taxon>
        <taxon>Neoptera</taxon>
        <taxon>Endopterygota</taxon>
        <taxon>Diptera</taxon>
        <taxon>Nematocera</taxon>
        <taxon>Culicoidea</taxon>
        <taxon>Culicidae</taxon>
        <taxon>Anophelinae</taxon>
        <taxon>Anopheles</taxon>
    </lineage>
</organism>
<dbReference type="FunFam" id="3.40.50.300:FF:000105">
    <property type="entry name" value="BMS1 ribosome biogenesis factor"/>
    <property type="match status" value="1"/>
</dbReference>
<dbReference type="InterPro" id="IPR030387">
    <property type="entry name" value="G_Bms1/Tsr1_dom"/>
</dbReference>
<protein>
    <recommendedName>
        <fullName evidence="13">Bms1-type G domain-containing protein</fullName>
    </recommendedName>
</protein>
<dbReference type="PANTHER" id="PTHR12858">
    <property type="entry name" value="RIBOSOME BIOGENESIS PROTEIN"/>
    <property type="match status" value="1"/>
</dbReference>
<keyword evidence="8" id="KW-0539">Nucleus</keyword>
<keyword evidence="15" id="KW-1185">Reference proteome</keyword>
<dbReference type="CDD" id="cd01882">
    <property type="entry name" value="BMS1"/>
    <property type="match status" value="1"/>
</dbReference>
<feature type="region of interest" description="Disordered" evidence="12">
    <location>
        <begin position="647"/>
        <end position="717"/>
    </location>
</feature>
<dbReference type="InterPro" id="IPR028933">
    <property type="entry name" value="Lebercilin_dom"/>
</dbReference>
<evidence type="ECO:0000256" key="10">
    <source>
        <dbReference type="ARBA" id="ARBA00061391"/>
    </source>
</evidence>
<evidence type="ECO:0000256" key="5">
    <source>
        <dbReference type="ARBA" id="ARBA00022801"/>
    </source>
</evidence>
<feature type="compositionally biased region" description="Basic and acidic residues" evidence="12">
    <location>
        <begin position="1699"/>
        <end position="1710"/>
    </location>
</feature>
<dbReference type="Pfam" id="PF04950">
    <property type="entry name" value="RIBIOP_C"/>
    <property type="match status" value="1"/>
</dbReference>
<feature type="compositionally biased region" description="Low complexity" evidence="12">
    <location>
        <begin position="1441"/>
        <end position="1453"/>
    </location>
</feature>
<evidence type="ECO:0000256" key="4">
    <source>
        <dbReference type="ARBA" id="ARBA00022741"/>
    </source>
</evidence>
<dbReference type="GO" id="GO:0000479">
    <property type="term" value="P:endonucleolytic cleavage of tricistronic rRNA transcript (SSU-rRNA, 5.8S rRNA, LSU-rRNA)"/>
    <property type="evidence" value="ECO:0007669"/>
    <property type="project" value="TreeGrafter"/>
</dbReference>
<dbReference type="InterPro" id="IPR012948">
    <property type="entry name" value="AARP2CN"/>
</dbReference>
<comment type="subcellular location">
    <subcellularLocation>
        <location evidence="1">Nucleus</location>
        <location evidence="1">Nucleolus</location>
    </subcellularLocation>
</comment>
<dbReference type="GO" id="GO:0032040">
    <property type="term" value="C:small-subunit processome"/>
    <property type="evidence" value="ECO:0007669"/>
    <property type="project" value="UniProtKB-ARBA"/>
</dbReference>
<dbReference type="Gene3D" id="3.40.50.300">
    <property type="entry name" value="P-loop containing nucleotide triphosphate hydrolases"/>
    <property type="match status" value="1"/>
</dbReference>
<comment type="catalytic activity">
    <reaction evidence="9">
        <text>GTP + H2O = GDP + phosphate + H(+)</text>
        <dbReference type="Rhea" id="RHEA:19669"/>
        <dbReference type="ChEBI" id="CHEBI:15377"/>
        <dbReference type="ChEBI" id="CHEBI:15378"/>
        <dbReference type="ChEBI" id="CHEBI:37565"/>
        <dbReference type="ChEBI" id="CHEBI:43474"/>
        <dbReference type="ChEBI" id="CHEBI:58189"/>
    </reaction>
    <physiologicalReaction direction="left-to-right" evidence="9">
        <dbReference type="Rhea" id="RHEA:19670"/>
    </physiologicalReaction>
</comment>
<feature type="compositionally biased region" description="Acidic residues" evidence="12">
    <location>
        <begin position="1615"/>
        <end position="1624"/>
    </location>
</feature>
<comment type="similarity">
    <text evidence="10">Belongs to the TRAFAC class translation factor GTPase superfamily. Bms1-like GTPase family. BMS1 subfamily.</text>
</comment>
<evidence type="ECO:0000256" key="3">
    <source>
        <dbReference type="ARBA" id="ARBA00022553"/>
    </source>
</evidence>
<dbReference type="GO" id="GO:0003924">
    <property type="term" value="F:GTPase activity"/>
    <property type="evidence" value="ECO:0007669"/>
    <property type="project" value="TreeGrafter"/>
</dbReference>
<accession>A0A182TH74</accession>
<evidence type="ECO:0000256" key="1">
    <source>
        <dbReference type="ARBA" id="ARBA00004604"/>
    </source>
</evidence>
<feature type="compositionally biased region" description="Basic residues" evidence="12">
    <location>
        <begin position="1524"/>
        <end position="1535"/>
    </location>
</feature>
<dbReference type="SMART" id="SM00785">
    <property type="entry name" value="AARP2CN"/>
    <property type="match status" value="1"/>
</dbReference>
<keyword evidence="7" id="KW-0342">GTP-binding</keyword>
<dbReference type="InterPro" id="IPR039761">
    <property type="entry name" value="Bms1/Tsr1"/>
</dbReference>